<dbReference type="EMBL" id="JAPDRK010000021">
    <property type="protein sequence ID" value="KAJ9603521.1"/>
    <property type="molecule type" value="Genomic_DNA"/>
</dbReference>
<reference evidence="3" key="1">
    <citation type="submission" date="2022-10" db="EMBL/GenBank/DDBJ databases">
        <title>Culturing micro-colonial fungi from biological soil crusts in the Mojave desert and describing Neophaeococcomyces mojavensis, and introducing the new genera and species Taxawa tesnikishii.</title>
        <authorList>
            <person name="Kurbessoian T."/>
            <person name="Stajich J.E."/>
        </authorList>
    </citation>
    <scope>NUCLEOTIDE SEQUENCE</scope>
    <source>
        <strain evidence="3">TK_41</strain>
    </source>
</reference>
<dbReference type="AlphaFoldDB" id="A0AA38WYJ8"/>
<feature type="region of interest" description="Disordered" evidence="1">
    <location>
        <begin position="53"/>
        <end position="73"/>
    </location>
</feature>
<feature type="domain" description="Small ribosomal subunit protein mS35 mitochondrial conserved" evidence="2">
    <location>
        <begin position="239"/>
        <end position="360"/>
    </location>
</feature>
<evidence type="ECO:0000313" key="4">
    <source>
        <dbReference type="Proteomes" id="UP001172673"/>
    </source>
</evidence>
<gene>
    <name evidence="3" type="primary">RSM24</name>
    <name evidence="3" type="ORF">H2200_011707</name>
</gene>
<evidence type="ECO:0000313" key="3">
    <source>
        <dbReference type="EMBL" id="KAJ9603521.1"/>
    </source>
</evidence>
<dbReference type="InterPro" id="IPR039848">
    <property type="entry name" value="Ribosomal_mS35_mt"/>
</dbReference>
<proteinExistence type="predicted"/>
<dbReference type="PANTHER" id="PTHR13490:SF0">
    <property type="entry name" value="SMALL RIBOSOMAL SUBUNIT PROTEIN MS35"/>
    <property type="match status" value="1"/>
</dbReference>
<protein>
    <submittedName>
        <fullName evidence="3">37S ribosomal protein S24, mitochondrial</fullName>
    </submittedName>
</protein>
<dbReference type="GO" id="GO:0003735">
    <property type="term" value="F:structural constituent of ribosome"/>
    <property type="evidence" value="ECO:0007669"/>
    <property type="project" value="InterPro"/>
</dbReference>
<comment type="caution">
    <text evidence="3">The sequence shown here is derived from an EMBL/GenBank/DDBJ whole genome shotgun (WGS) entry which is preliminary data.</text>
</comment>
<dbReference type="Proteomes" id="UP001172673">
    <property type="component" value="Unassembled WGS sequence"/>
</dbReference>
<dbReference type="GO" id="GO:0032543">
    <property type="term" value="P:mitochondrial translation"/>
    <property type="evidence" value="ECO:0007669"/>
    <property type="project" value="InterPro"/>
</dbReference>
<dbReference type="InterPro" id="IPR019349">
    <property type="entry name" value="Ribosomal_mS35_mit"/>
</dbReference>
<keyword evidence="3" id="KW-0689">Ribosomal protein</keyword>
<evidence type="ECO:0000256" key="1">
    <source>
        <dbReference type="SAM" id="MobiDB-lite"/>
    </source>
</evidence>
<evidence type="ECO:0000259" key="2">
    <source>
        <dbReference type="Pfam" id="PF10213"/>
    </source>
</evidence>
<dbReference type="Pfam" id="PF10213">
    <property type="entry name" value="MRP-S28"/>
    <property type="match status" value="1"/>
</dbReference>
<dbReference type="GO" id="GO:0005763">
    <property type="term" value="C:mitochondrial small ribosomal subunit"/>
    <property type="evidence" value="ECO:0007669"/>
    <property type="project" value="TreeGrafter"/>
</dbReference>
<accession>A0AA38WYJ8</accession>
<organism evidence="3 4">
    <name type="scientific">Cladophialophora chaetospira</name>
    <dbReference type="NCBI Taxonomy" id="386627"/>
    <lineage>
        <taxon>Eukaryota</taxon>
        <taxon>Fungi</taxon>
        <taxon>Dikarya</taxon>
        <taxon>Ascomycota</taxon>
        <taxon>Pezizomycotina</taxon>
        <taxon>Eurotiomycetes</taxon>
        <taxon>Chaetothyriomycetidae</taxon>
        <taxon>Chaetothyriales</taxon>
        <taxon>Herpotrichiellaceae</taxon>
        <taxon>Cladophialophora</taxon>
    </lineage>
</organism>
<dbReference type="PANTHER" id="PTHR13490">
    <property type="entry name" value="MITOCHONDRIAL 28S RIBOSOMAL PROTEIN S28"/>
    <property type="match status" value="1"/>
</dbReference>
<keyword evidence="4" id="KW-1185">Reference proteome</keyword>
<name>A0AA38WYJ8_9EURO</name>
<sequence length="416" mass="47866">MATPARYLSRTLFQVTRRIPVKRKCITPGFTRPRVAPSSMQHRELSTTLRRGADNTRHTSAFNPAQDEGDDEEVPIDFGKEPEGGYKTPNHPIALEDLDADELADYDMLTPKDKAAYLKLQNHYAAEFEEAGIDTWSDHDGELEDPFMDKVVADLERKLDRETEPLDFPDVPLQAKEKGFWALDEEDDEFTQVEDGEEEWDESAISSVAQSELDLHREVREYTRVIAWDMPLLQKFAKPFTPPTDATPLRFRYTTYMGEYHPAARKVVLQFSPKDLPDLTPAQLLKFLKLVGPRYNPDTEVVKMACEQFEAPAQNKRYLGDQVKKLLDEAKNGEDSLEDIPLDLRHHKAKRRVEFPESWKLKPSRVKELLLARQEQALLDEGQTIQQKSVLDGKELVHEYVRQINRPVPLNSQRAL</sequence>
<keyword evidence="3" id="KW-0687">Ribonucleoprotein</keyword>